<reference evidence="15" key="1">
    <citation type="journal article" date="2019" name="Int. J. Syst. Evol. Microbiol.">
        <title>The Global Catalogue of Microorganisms (GCM) 10K type strain sequencing project: providing services to taxonomists for standard genome sequencing and annotation.</title>
        <authorList>
            <consortium name="The Broad Institute Genomics Platform"/>
            <consortium name="The Broad Institute Genome Sequencing Center for Infectious Disease"/>
            <person name="Wu L."/>
            <person name="Ma J."/>
        </authorList>
    </citation>
    <scope>NUCLEOTIDE SEQUENCE [LARGE SCALE GENOMIC DNA]</scope>
    <source>
        <strain evidence="15">JCM 18200</strain>
    </source>
</reference>
<dbReference type="Pfam" id="PF22776">
    <property type="entry name" value="K_trans_C"/>
    <property type="match status" value="1"/>
</dbReference>
<comment type="caution">
    <text evidence="14">The sequence shown here is derived from an EMBL/GenBank/DDBJ whole genome shotgun (WGS) entry which is preliminary data.</text>
</comment>
<evidence type="ECO:0000259" key="13">
    <source>
        <dbReference type="Pfam" id="PF22776"/>
    </source>
</evidence>
<keyword evidence="3 11" id="KW-1003">Cell membrane</keyword>
<feature type="transmembrane region" description="Helical" evidence="11">
    <location>
        <begin position="21"/>
        <end position="44"/>
    </location>
</feature>
<evidence type="ECO:0000256" key="9">
    <source>
        <dbReference type="ARBA" id="ARBA00023065"/>
    </source>
</evidence>
<comment type="catalytic activity">
    <reaction evidence="11">
        <text>K(+)(in) + H(+)(in) = K(+)(out) + H(+)(out)</text>
        <dbReference type="Rhea" id="RHEA:28490"/>
        <dbReference type="ChEBI" id="CHEBI:15378"/>
        <dbReference type="ChEBI" id="CHEBI:29103"/>
    </reaction>
</comment>
<feature type="transmembrane region" description="Helical" evidence="11">
    <location>
        <begin position="170"/>
        <end position="190"/>
    </location>
</feature>
<keyword evidence="6 11" id="KW-0769">Symport</keyword>
<keyword evidence="15" id="KW-1185">Reference proteome</keyword>
<gene>
    <name evidence="11" type="primary">kup</name>
    <name evidence="14" type="ORF">GCM10023231_26390</name>
</gene>
<dbReference type="InterPro" id="IPR003855">
    <property type="entry name" value="K+_transporter"/>
</dbReference>
<evidence type="ECO:0000313" key="15">
    <source>
        <dbReference type="Proteomes" id="UP001501411"/>
    </source>
</evidence>
<dbReference type="PANTHER" id="PTHR30540">
    <property type="entry name" value="OSMOTIC STRESS POTASSIUM TRANSPORTER"/>
    <property type="match status" value="1"/>
</dbReference>
<keyword evidence="5 11" id="KW-0812">Transmembrane</keyword>
<name>A0ABP9BNM6_9SPHI</name>
<keyword evidence="4 11" id="KW-0633">Potassium transport</keyword>
<evidence type="ECO:0000256" key="3">
    <source>
        <dbReference type="ARBA" id="ARBA00022475"/>
    </source>
</evidence>
<feature type="transmembrane region" description="Helical" evidence="11">
    <location>
        <begin position="423"/>
        <end position="443"/>
    </location>
</feature>
<keyword evidence="10 11" id="KW-0472">Membrane</keyword>
<evidence type="ECO:0000256" key="5">
    <source>
        <dbReference type="ARBA" id="ARBA00022692"/>
    </source>
</evidence>
<evidence type="ECO:0000256" key="7">
    <source>
        <dbReference type="ARBA" id="ARBA00022958"/>
    </source>
</evidence>
<keyword evidence="2 11" id="KW-0813">Transport</keyword>
<sequence>MPRNFEFQLVEKTKDFHKLNGAGLLISLGVIFGDIGTSPLYVFKAIIGDDVINADLIYGGLSCIFWTLTLQTTIKYVIITLRADNKGEGGILSLFSLVKRRAKWLIFPAMIGAASLLADGMITPPITVSSAIEGLKIYNKDLPTVPIVIAIISVLFIIQRFGTSVVGRLFGPLMFVWFTMMGVLGIGYLVELPGILKAINPYYAIHILITYPDALFILGAVFLCTTGAEALYSDLGHCGRSNVRISWIYVKICLLMNYFGQGVWLYQHQGTYLNDQNPFYLLMPQWFLTSGIVIATIAAIIASQAMISGSFTLISEGVRLNIWPKVRINYPSNQKGQLYVPSINTILWLGCMVVILIFRESRNMEAAYGLAINLTFVATTILMVAYLLKRHTSKYLVGLFFITYMVIELAFLAANGVKIEHGGWLTLLLASVLFSVMLSWWWARKIKNNFVRYVDIENYYPILSELTADETVPRFASQLVYLTSANFRSEIESKILYSILQKKPKRADVYWLVHVDVTDEPYTSEYKVDHLIKGKLIRIDFRLGFRVEQRISLLFRKVVEDLVKNNEVEITSRYKTLQKYHMVGDFRFVVLEKVVSRSNNLKFIQRIVMDFYNLLKHFSLSEERGFGLDSSFVTIERVPLVISETKEINIKRVDWYS</sequence>
<evidence type="ECO:0000256" key="8">
    <source>
        <dbReference type="ARBA" id="ARBA00022989"/>
    </source>
</evidence>
<evidence type="ECO:0000259" key="12">
    <source>
        <dbReference type="Pfam" id="PF02705"/>
    </source>
</evidence>
<feature type="transmembrane region" description="Helical" evidence="11">
    <location>
        <begin position="142"/>
        <end position="158"/>
    </location>
</feature>
<keyword evidence="9 11" id="KW-0406">Ion transport</keyword>
<organism evidence="14 15">
    <name type="scientific">Olivibacter ginsenosidimutans</name>
    <dbReference type="NCBI Taxonomy" id="1176537"/>
    <lineage>
        <taxon>Bacteria</taxon>
        <taxon>Pseudomonadati</taxon>
        <taxon>Bacteroidota</taxon>
        <taxon>Sphingobacteriia</taxon>
        <taxon>Sphingobacteriales</taxon>
        <taxon>Sphingobacteriaceae</taxon>
        <taxon>Olivibacter</taxon>
    </lineage>
</organism>
<accession>A0ABP9BNM6</accession>
<evidence type="ECO:0000256" key="6">
    <source>
        <dbReference type="ARBA" id="ARBA00022847"/>
    </source>
</evidence>
<feature type="transmembrane region" description="Helical" evidence="11">
    <location>
        <begin position="102"/>
        <end position="122"/>
    </location>
</feature>
<feature type="transmembrane region" description="Helical" evidence="11">
    <location>
        <begin position="395"/>
        <end position="417"/>
    </location>
</feature>
<evidence type="ECO:0000256" key="10">
    <source>
        <dbReference type="ARBA" id="ARBA00023136"/>
    </source>
</evidence>
<dbReference type="HAMAP" id="MF_01522">
    <property type="entry name" value="Kup"/>
    <property type="match status" value="1"/>
</dbReference>
<comment type="subcellular location">
    <subcellularLocation>
        <location evidence="11">Cell membrane</location>
        <topology evidence="11">Multi-pass membrane protein</topology>
    </subcellularLocation>
    <subcellularLocation>
        <location evidence="1">Membrane</location>
        <topology evidence="1">Multi-pass membrane protein</topology>
    </subcellularLocation>
</comment>
<feature type="transmembrane region" description="Helical" evidence="11">
    <location>
        <begin position="56"/>
        <end position="81"/>
    </location>
</feature>
<comment type="function">
    <text evidence="11">Transport of potassium into the cell. Likely operates as a K(+):H(+) symporter.</text>
</comment>
<dbReference type="Proteomes" id="UP001501411">
    <property type="component" value="Unassembled WGS sequence"/>
</dbReference>
<protein>
    <recommendedName>
        <fullName evidence="11">Probable potassium transport system protein Kup</fullName>
    </recommendedName>
</protein>
<feature type="transmembrane region" description="Helical" evidence="11">
    <location>
        <begin position="286"/>
        <end position="315"/>
    </location>
</feature>
<evidence type="ECO:0000256" key="1">
    <source>
        <dbReference type="ARBA" id="ARBA00004141"/>
    </source>
</evidence>
<evidence type="ECO:0000256" key="11">
    <source>
        <dbReference type="HAMAP-Rule" id="MF_01522"/>
    </source>
</evidence>
<feature type="transmembrane region" description="Helical" evidence="11">
    <location>
        <begin position="336"/>
        <end position="358"/>
    </location>
</feature>
<dbReference type="InterPro" id="IPR053952">
    <property type="entry name" value="K_trans_C"/>
</dbReference>
<feature type="domain" description="K+ potassium transporter C-terminal" evidence="13">
    <location>
        <begin position="479"/>
        <end position="631"/>
    </location>
</feature>
<feature type="transmembrane region" description="Helical" evidence="11">
    <location>
        <begin position="245"/>
        <end position="266"/>
    </location>
</feature>
<feature type="transmembrane region" description="Helical" evidence="11">
    <location>
        <begin position="370"/>
        <end position="388"/>
    </location>
</feature>
<comment type="similarity">
    <text evidence="11">Belongs to the HAK/KUP transporter (TC 2.A.72) family.</text>
</comment>
<evidence type="ECO:0000256" key="4">
    <source>
        <dbReference type="ARBA" id="ARBA00022538"/>
    </source>
</evidence>
<feature type="transmembrane region" description="Helical" evidence="11">
    <location>
        <begin position="202"/>
        <end position="224"/>
    </location>
</feature>
<dbReference type="InterPro" id="IPR023051">
    <property type="entry name" value="Kup"/>
</dbReference>
<dbReference type="InterPro" id="IPR053951">
    <property type="entry name" value="K_trans_N"/>
</dbReference>
<keyword evidence="8 11" id="KW-1133">Transmembrane helix</keyword>
<feature type="domain" description="K+ potassium transporter integral membrane" evidence="12">
    <location>
        <begin position="25"/>
        <end position="452"/>
    </location>
</feature>
<proteinExistence type="inferred from homology"/>
<evidence type="ECO:0000256" key="2">
    <source>
        <dbReference type="ARBA" id="ARBA00022448"/>
    </source>
</evidence>
<dbReference type="EMBL" id="BAABIQ010000037">
    <property type="protein sequence ID" value="GAA4796622.1"/>
    <property type="molecule type" value="Genomic_DNA"/>
</dbReference>
<dbReference type="Pfam" id="PF02705">
    <property type="entry name" value="K_trans"/>
    <property type="match status" value="1"/>
</dbReference>
<evidence type="ECO:0000313" key="14">
    <source>
        <dbReference type="EMBL" id="GAA4796622.1"/>
    </source>
</evidence>
<keyword evidence="7 11" id="KW-0630">Potassium</keyword>
<dbReference type="PANTHER" id="PTHR30540:SF83">
    <property type="entry name" value="K+ POTASSIUM TRANSPORTER"/>
    <property type="match status" value="1"/>
</dbReference>